<keyword evidence="11 13" id="KW-0739">Sodium transport</keyword>
<evidence type="ECO:0000256" key="13">
    <source>
        <dbReference type="RuleBase" id="RU000679"/>
    </source>
</evidence>
<dbReference type="GO" id="GO:0005886">
    <property type="term" value="C:plasma membrane"/>
    <property type="evidence" value="ECO:0007669"/>
    <property type="project" value="TreeGrafter"/>
</dbReference>
<evidence type="ECO:0000256" key="5">
    <source>
        <dbReference type="ARBA" id="ARBA00022692"/>
    </source>
</evidence>
<evidence type="ECO:0000256" key="6">
    <source>
        <dbReference type="ARBA" id="ARBA00022989"/>
    </source>
</evidence>
<evidence type="ECO:0000256" key="1">
    <source>
        <dbReference type="ARBA" id="ARBA00004141"/>
    </source>
</evidence>
<evidence type="ECO:0000256" key="9">
    <source>
        <dbReference type="ARBA" id="ARBA00023136"/>
    </source>
</evidence>
<evidence type="ECO:0000256" key="2">
    <source>
        <dbReference type="ARBA" id="ARBA00007193"/>
    </source>
</evidence>
<proteinExistence type="inferred from homology"/>
<evidence type="ECO:0000313" key="16">
    <source>
        <dbReference type="WBParaSite" id="PTRK_0000347800.1"/>
    </source>
</evidence>
<evidence type="ECO:0000256" key="8">
    <source>
        <dbReference type="ARBA" id="ARBA00023065"/>
    </source>
</evidence>
<dbReference type="Proteomes" id="UP000038045">
    <property type="component" value="Unplaced"/>
</dbReference>
<dbReference type="Pfam" id="PF00858">
    <property type="entry name" value="ASC"/>
    <property type="match status" value="1"/>
</dbReference>
<keyword evidence="3 13" id="KW-0813">Transport</keyword>
<keyword evidence="6 14" id="KW-1133">Transmembrane helix</keyword>
<keyword evidence="7" id="KW-0915">Sodium</keyword>
<evidence type="ECO:0000256" key="3">
    <source>
        <dbReference type="ARBA" id="ARBA00022448"/>
    </source>
</evidence>
<evidence type="ECO:0000256" key="4">
    <source>
        <dbReference type="ARBA" id="ARBA00022461"/>
    </source>
</evidence>
<dbReference type="AlphaFoldDB" id="A0A0N4Z892"/>
<organism evidence="15 16">
    <name type="scientific">Parastrongyloides trichosuri</name>
    <name type="common">Possum-specific nematode worm</name>
    <dbReference type="NCBI Taxonomy" id="131310"/>
    <lineage>
        <taxon>Eukaryota</taxon>
        <taxon>Metazoa</taxon>
        <taxon>Ecdysozoa</taxon>
        <taxon>Nematoda</taxon>
        <taxon>Chromadorea</taxon>
        <taxon>Rhabditida</taxon>
        <taxon>Tylenchina</taxon>
        <taxon>Panagrolaimomorpha</taxon>
        <taxon>Strongyloidoidea</taxon>
        <taxon>Strongyloididae</taxon>
        <taxon>Parastrongyloides</taxon>
    </lineage>
</organism>
<dbReference type="GO" id="GO:0015280">
    <property type="term" value="F:ligand-gated sodium channel activity"/>
    <property type="evidence" value="ECO:0007669"/>
    <property type="project" value="TreeGrafter"/>
</dbReference>
<keyword evidence="9 14" id="KW-0472">Membrane</keyword>
<evidence type="ECO:0000256" key="11">
    <source>
        <dbReference type="ARBA" id="ARBA00023201"/>
    </source>
</evidence>
<keyword evidence="15" id="KW-1185">Reference proteome</keyword>
<feature type="transmembrane region" description="Helical" evidence="14">
    <location>
        <begin position="377"/>
        <end position="400"/>
    </location>
</feature>
<evidence type="ECO:0000256" key="7">
    <source>
        <dbReference type="ARBA" id="ARBA00023053"/>
    </source>
</evidence>
<name>A0A0N4Z892_PARTI</name>
<evidence type="ECO:0000256" key="10">
    <source>
        <dbReference type="ARBA" id="ARBA00023180"/>
    </source>
</evidence>
<keyword evidence="8 13" id="KW-0406">Ion transport</keyword>
<keyword evidence="4 13" id="KW-0894">Sodium channel</keyword>
<dbReference type="STRING" id="131310.A0A0N4Z892"/>
<keyword evidence="5 13" id="KW-0812">Transmembrane</keyword>
<comment type="subcellular location">
    <subcellularLocation>
        <location evidence="1">Membrane</location>
        <topology evidence="1">Multi-pass membrane protein</topology>
    </subcellularLocation>
</comment>
<dbReference type="PRINTS" id="PR01078">
    <property type="entry name" value="AMINACHANNEL"/>
</dbReference>
<dbReference type="PANTHER" id="PTHR11690:SF248">
    <property type="entry name" value="PICKPOCKET 17, ISOFORM A"/>
    <property type="match status" value="1"/>
</dbReference>
<keyword evidence="12 13" id="KW-0407">Ion channel</keyword>
<comment type="similarity">
    <text evidence="2 13">Belongs to the amiloride-sensitive sodium channel (TC 1.A.6) family.</text>
</comment>
<evidence type="ECO:0000256" key="14">
    <source>
        <dbReference type="SAM" id="Phobius"/>
    </source>
</evidence>
<dbReference type="WBParaSite" id="PTRK_0000347800.1">
    <property type="protein sequence ID" value="PTRK_0000347800.1"/>
    <property type="gene ID" value="PTRK_0000347800"/>
</dbReference>
<reference evidence="16" key="1">
    <citation type="submission" date="2017-02" db="UniProtKB">
        <authorList>
            <consortium name="WormBaseParasite"/>
        </authorList>
    </citation>
    <scope>IDENTIFICATION</scope>
</reference>
<accession>A0A0N4Z892</accession>
<protein>
    <submittedName>
        <fullName evidence="16">Acid-sensing ion channel 5</fullName>
    </submittedName>
</protein>
<dbReference type="InterPro" id="IPR001873">
    <property type="entry name" value="ENaC"/>
</dbReference>
<sequence length="416" mass="47496">MSYLNADIAVFPNLLVCVNLHLKNDLYGVQNVDPVVNIGNTYGSKYSDYLKQNSFKNPEALLENTLHITRLISGITNVQPRNQRQFFIQLVSTDGHYSNLDYTHSLNVEEFFSTKLGYCYFFIQTSDKILQRNGKDFGLSLILKAEVSDIANHYKKGFGLNPILAVHTSIVDKLDIEVTQFNTNLMPLGHEVNIPVTMKRELNVESLSKCSAYSIESKTNKYLSCKYSRYTCFSSCMKQRQLDTCDNFETPFRPVDEKYEYGDNKCSSQECITCSANALFPGIEEMKDKNKRIINNCECELPCLQNMYPFKSNFAQIHVRNLAKALNIDVSDENKINDTKNNYIILNLFIKNLAVMTKNEVKDGIVANIISDIGNNLSLLLGIGVFNIIEIIFCCIAFCFDRVKLCYKFRVMNYPT</sequence>
<evidence type="ECO:0000313" key="15">
    <source>
        <dbReference type="Proteomes" id="UP000038045"/>
    </source>
</evidence>
<keyword evidence="10" id="KW-0325">Glycoprotein</keyword>
<evidence type="ECO:0000256" key="12">
    <source>
        <dbReference type="ARBA" id="ARBA00023303"/>
    </source>
</evidence>
<dbReference type="PANTHER" id="PTHR11690">
    <property type="entry name" value="AMILORIDE-SENSITIVE SODIUM CHANNEL-RELATED"/>
    <property type="match status" value="1"/>
</dbReference>